<evidence type="ECO:0000256" key="4">
    <source>
        <dbReference type="ARBA" id="ARBA00023239"/>
    </source>
</evidence>
<dbReference type="InterPro" id="IPR027619">
    <property type="entry name" value="C-S_lyase_PatB-like"/>
</dbReference>
<dbReference type="InterPro" id="IPR015422">
    <property type="entry name" value="PyrdxlP-dep_Trfase_small"/>
</dbReference>
<dbReference type="EC" id="4.4.1.13" evidence="2"/>
<name>A0A212LK63_9HYPH</name>
<gene>
    <name evidence="7" type="primary">patB</name>
    <name evidence="7" type="ORF">KL86PLE_60215</name>
</gene>
<dbReference type="GO" id="GO:0047804">
    <property type="term" value="F:cysteine-S-conjugate beta-lyase activity"/>
    <property type="evidence" value="ECO:0007669"/>
    <property type="project" value="UniProtKB-EC"/>
</dbReference>
<keyword evidence="3" id="KW-0663">Pyridoxal phosphate</keyword>
<reference evidence="7" key="1">
    <citation type="submission" date="2016-08" db="EMBL/GenBank/DDBJ databases">
        <authorList>
            <person name="Seilhamer J.J."/>
        </authorList>
    </citation>
    <scope>NUCLEOTIDE SEQUENCE</scope>
    <source>
        <strain evidence="7">86</strain>
    </source>
</reference>
<dbReference type="SUPFAM" id="SSF53383">
    <property type="entry name" value="PLP-dependent transferases"/>
    <property type="match status" value="1"/>
</dbReference>
<evidence type="ECO:0000256" key="3">
    <source>
        <dbReference type="ARBA" id="ARBA00022898"/>
    </source>
</evidence>
<evidence type="ECO:0000256" key="1">
    <source>
        <dbReference type="ARBA" id="ARBA00001933"/>
    </source>
</evidence>
<comment type="cofactor">
    <cofactor evidence="1">
        <name>pyridoxal 5'-phosphate</name>
        <dbReference type="ChEBI" id="CHEBI:597326"/>
    </cofactor>
</comment>
<dbReference type="AlphaFoldDB" id="A0A212LK63"/>
<evidence type="ECO:0000256" key="5">
    <source>
        <dbReference type="ARBA" id="ARBA00037974"/>
    </source>
</evidence>
<dbReference type="InterPro" id="IPR004839">
    <property type="entry name" value="Aminotransferase_I/II_large"/>
</dbReference>
<dbReference type="InterPro" id="IPR015424">
    <property type="entry name" value="PyrdxlP-dep_Trfase"/>
</dbReference>
<dbReference type="Gene3D" id="3.90.1150.10">
    <property type="entry name" value="Aspartate Aminotransferase, domain 1"/>
    <property type="match status" value="1"/>
</dbReference>
<sequence length="382" mass="41573">MAGHDFDTVIDRRQVPTSKWDRYPEDVLPMWVADMDFPVAEPIAAALRDRLDHPVFGYGGPGPATLRDLIAADMQDLYGWSISPADVVFLPGVVPGFNQALKAFTLPGDRLVVETPVYPPILAAAGHWELTRVDIQVRPVSEGSAVDLDRLTGALVEAKAFLLCNPHNPTGRTRTRAELEAIAKACLASGAVIISDEIHCDIVYGGKTHVPIAALSPEIARRTITLMAASKTYNIAGLKTAYAIIPDADLRRRFVAANLGMSEGANVLGLVATEAALRHGRPWKDALLSYLEANRNHLVGRLSQEIPEIRINAPEATYLAWLDCSALELGDAYRFFLDKAKVAFNPGPSFGGDVQHVRLNFGCPRALLDEGIDRLVKALSQR</sequence>
<dbReference type="InterPro" id="IPR051798">
    <property type="entry name" value="Class-II_PLP-Dep_Aminotrans"/>
</dbReference>
<dbReference type="InterPro" id="IPR015421">
    <property type="entry name" value="PyrdxlP-dep_Trfase_major"/>
</dbReference>
<dbReference type="Gene3D" id="3.40.640.10">
    <property type="entry name" value="Type I PLP-dependent aspartate aminotransferase-like (Major domain)"/>
    <property type="match status" value="1"/>
</dbReference>
<protein>
    <recommendedName>
        <fullName evidence="2">cysteine-S-conjugate beta-lyase</fullName>
        <ecNumber evidence="2">4.4.1.13</ecNumber>
    </recommendedName>
</protein>
<evidence type="ECO:0000259" key="6">
    <source>
        <dbReference type="Pfam" id="PF00155"/>
    </source>
</evidence>
<dbReference type="Pfam" id="PF00155">
    <property type="entry name" value="Aminotran_1_2"/>
    <property type="match status" value="1"/>
</dbReference>
<dbReference type="PANTHER" id="PTHR43525:SF1">
    <property type="entry name" value="PROTEIN MALY"/>
    <property type="match status" value="1"/>
</dbReference>
<dbReference type="RefSeq" id="WP_288197685.1">
    <property type="nucleotide sequence ID" value="NZ_LT608334.1"/>
</dbReference>
<dbReference type="PANTHER" id="PTHR43525">
    <property type="entry name" value="PROTEIN MALY"/>
    <property type="match status" value="1"/>
</dbReference>
<keyword evidence="4 7" id="KW-0456">Lyase</keyword>
<evidence type="ECO:0000313" key="7">
    <source>
        <dbReference type="EMBL" id="SCM77900.1"/>
    </source>
</evidence>
<dbReference type="EMBL" id="FMJD01000010">
    <property type="protein sequence ID" value="SCM77900.1"/>
    <property type="molecule type" value="Genomic_DNA"/>
</dbReference>
<feature type="domain" description="Aminotransferase class I/classII large" evidence="6">
    <location>
        <begin position="34"/>
        <end position="375"/>
    </location>
</feature>
<dbReference type="CDD" id="cd00609">
    <property type="entry name" value="AAT_like"/>
    <property type="match status" value="1"/>
</dbReference>
<comment type="similarity">
    <text evidence="5">Belongs to the class-II pyridoxal-phosphate-dependent aminotransferase family. MalY/PatB cystathionine beta-lyase subfamily.</text>
</comment>
<evidence type="ECO:0000256" key="2">
    <source>
        <dbReference type="ARBA" id="ARBA00012224"/>
    </source>
</evidence>
<proteinExistence type="inferred from homology"/>
<dbReference type="NCBIfam" id="TIGR04350">
    <property type="entry name" value="C_S_lyase_PatB"/>
    <property type="match status" value="1"/>
</dbReference>
<accession>A0A212LK63</accession>
<dbReference type="GO" id="GO:0030170">
    <property type="term" value="F:pyridoxal phosphate binding"/>
    <property type="evidence" value="ECO:0007669"/>
    <property type="project" value="InterPro"/>
</dbReference>
<organism evidence="7">
    <name type="scientific">uncultured Pleomorphomonas sp</name>
    <dbReference type="NCBI Taxonomy" id="442121"/>
    <lineage>
        <taxon>Bacteria</taxon>
        <taxon>Pseudomonadati</taxon>
        <taxon>Pseudomonadota</taxon>
        <taxon>Alphaproteobacteria</taxon>
        <taxon>Hyphomicrobiales</taxon>
        <taxon>Pleomorphomonadaceae</taxon>
        <taxon>Pleomorphomonas</taxon>
        <taxon>environmental samples</taxon>
    </lineage>
</organism>